<keyword evidence="2" id="KW-1185">Reference proteome</keyword>
<name>A0A9P8TBF3_WICPI</name>
<gene>
    <name evidence="1" type="ORF">WICPIJ_009981</name>
</gene>
<sequence>MELSLKLFSIDFKKVACTFEGSCKQLKNRLDSATVMFLKFKLLKLTSDRAEFSVLAFGICFKEAIVLAVKKQALEFNP</sequence>
<dbReference type="EMBL" id="JAEUBG010005730">
    <property type="protein sequence ID" value="KAH3672946.1"/>
    <property type="molecule type" value="Genomic_DNA"/>
</dbReference>
<dbReference type="AlphaFoldDB" id="A0A9P8TBF3"/>
<comment type="caution">
    <text evidence="1">The sequence shown here is derived from an EMBL/GenBank/DDBJ whole genome shotgun (WGS) entry which is preliminary data.</text>
</comment>
<protein>
    <submittedName>
        <fullName evidence="1">Uncharacterized protein</fullName>
    </submittedName>
</protein>
<reference evidence="1" key="2">
    <citation type="submission" date="2021-01" db="EMBL/GenBank/DDBJ databases">
        <authorList>
            <person name="Schikora-Tamarit M.A."/>
        </authorList>
    </citation>
    <scope>NUCLEOTIDE SEQUENCE</scope>
    <source>
        <strain evidence="1">CBS2887</strain>
    </source>
</reference>
<dbReference type="Proteomes" id="UP000774326">
    <property type="component" value="Unassembled WGS sequence"/>
</dbReference>
<organism evidence="1 2">
    <name type="scientific">Wickerhamomyces pijperi</name>
    <name type="common">Yeast</name>
    <name type="synonym">Pichia pijperi</name>
    <dbReference type="NCBI Taxonomy" id="599730"/>
    <lineage>
        <taxon>Eukaryota</taxon>
        <taxon>Fungi</taxon>
        <taxon>Dikarya</taxon>
        <taxon>Ascomycota</taxon>
        <taxon>Saccharomycotina</taxon>
        <taxon>Saccharomycetes</taxon>
        <taxon>Phaffomycetales</taxon>
        <taxon>Wickerhamomycetaceae</taxon>
        <taxon>Wickerhamomyces</taxon>
    </lineage>
</organism>
<evidence type="ECO:0000313" key="2">
    <source>
        <dbReference type="Proteomes" id="UP000774326"/>
    </source>
</evidence>
<proteinExistence type="predicted"/>
<evidence type="ECO:0000313" key="1">
    <source>
        <dbReference type="EMBL" id="KAH3672946.1"/>
    </source>
</evidence>
<accession>A0A9P8TBF3</accession>
<reference evidence="1" key="1">
    <citation type="journal article" date="2021" name="Open Biol.">
        <title>Shared evolutionary footprints suggest mitochondrial oxidative damage underlies multiple complex I losses in fungi.</title>
        <authorList>
            <person name="Schikora-Tamarit M.A."/>
            <person name="Marcet-Houben M."/>
            <person name="Nosek J."/>
            <person name="Gabaldon T."/>
        </authorList>
    </citation>
    <scope>NUCLEOTIDE SEQUENCE</scope>
    <source>
        <strain evidence="1">CBS2887</strain>
    </source>
</reference>